<dbReference type="InterPro" id="IPR001031">
    <property type="entry name" value="Thioesterase"/>
</dbReference>
<dbReference type="Proteomes" id="UP000011841">
    <property type="component" value="Chromosome"/>
</dbReference>
<organism evidence="3 4">
    <name type="scientific">Bradyrhizobium oligotrophicum S58</name>
    <dbReference type="NCBI Taxonomy" id="1245469"/>
    <lineage>
        <taxon>Bacteria</taxon>
        <taxon>Pseudomonadati</taxon>
        <taxon>Pseudomonadota</taxon>
        <taxon>Alphaproteobacteria</taxon>
        <taxon>Hyphomicrobiales</taxon>
        <taxon>Nitrobacteraceae</taxon>
        <taxon>Bradyrhizobium</taxon>
    </lineage>
</organism>
<dbReference type="STRING" id="1245469.S58_29180"/>
<dbReference type="GO" id="GO:0008610">
    <property type="term" value="P:lipid biosynthetic process"/>
    <property type="evidence" value="ECO:0007669"/>
    <property type="project" value="TreeGrafter"/>
</dbReference>
<dbReference type="eggNOG" id="COG3208">
    <property type="taxonomic scope" value="Bacteria"/>
</dbReference>
<dbReference type="Gene3D" id="3.40.50.1820">
    <property type="entry name" value="alpha/beta hydrolase"/>
    <property type="match status" value="1"/>
</dbReference>
<evidence type="ECO:0000256" key="1">
    <source>
        <dbReference type="ARBA" id="ARBA00007169"/>
    </source>
</evidence>
<evidence type="ECO:0000259" key="2">
    <source>
        <dbReference type="Pfam" id="PF00975"/>
    </source>
</evidence>
<dbReference type="AlphaFoldDB" id="M4Z6B9"/>
<dbReference type="PANTHER" id="PTHR11487:SF0">
    <property type="entry name" value="S-ACYL FATTY ACID SYNTHASE THIOESTERASE, MEDIUM CHAIN"/>
    <property type="match status" value="1"/>
</dbReference>
<dbReference type="InterPro" id="IPR012223">
    <property type="entry name" value="TEII"/>
</dbReference>
<dbReference type="InterPro" id="IPR029058">
    <property type="entry name" value="AB_hydrolase_fold"/>
</dbReference>
<comment type="similarity">
    <text evidence="1">Belongs to the thioesterase family.</text>
</comment>
<protein>
    <submittedName>
        <fullName evidence="3">Putative thioesterase family protein</fullName>
    </submittedName>
</protein>
<dbReference type="EMBL" id="AP012603">
    <property type="protein sequence ID" value="BAM88919.1"/>
    <property type="molecule type" value="Genomic_DNA"/>
</dbReference>
<dbReference type="KEGG" id="aol:S58_29180"/>
<reference evidence="3 4" key="1">
    <citation type="journal article" date="2013" name="Appl. Environ. Microbiol.">
        <title>Genome analysis suggests that the soil oligotrophic bacterium Agromonas oligotrophica (Bradyrhizobium oligotrophicum) is a nitrogen-fixing symbiont of Aeschynomene indica.</title>
        <authorList>
            <person name="Okubo T."/>
            <person name="Fukushima S."/>
            <person name="Itakura M."/>
            <person name="Oshima K."/>
            <person name="Longtonglang A."/>
            <person name="Teaumroong N."/>
            <person name="Mitsui H."/>
            <person name="Hattori M."/>
            <person name="Hattori R."/>
            <person name="Hattori T."/>
            <person name="Minamisawa K."/>
        </authorList>
    </citation>
    <scope>NUCLEOTIDE SEQUENCE [LARGE SCALE GENOMIC DNA]</scope>
    <source>
        <strain evidence="3 4">S58</strain>
    </source>
</reference>
<proteinExistence type="inferred from homology"/>
<sequence>MHAVSDERFIAYLGELGATPPDVIATDELMELFLPILRADFRACETYEPNPDRKLRVPMAVYGGLSDADVDGGALRGWQHETTGPCVVRLFPGGHFFIRDHAAIVTATLQRDLREMSAGSHGTGDSNRRH</sequence>
<gene>
    <name evidence="3" type="ORF">S58_29180</name>
</gene>
<evidence type="ECO:0000313" key="3">
    <source>
        <dbReference type="EMBL" id="BAM88919.1"/>
    </source>
</evidence>
<dbReference type="HOGENOM" id="CLU_159159_0_0_5"/>
<accession>M4Z6B9</accession>
<feature type="domain" description="Thioesterase" evidence="2">
    <location>
        <begin position="2"/>
        <end position="110"/>
    </location>
</feature>
<dbReference type="PANTHER" id="PTHR11487">
    <property type="entry name" value="THIOESTERASE"/>
    <property type="match status" value="1"/>
</dbReference>
<dbReference type="SUPFAM" id="SSF53474">
    <property type="entry name" value="alpha/beta-Hydrolases"/>
    <property type="match status" value="1"/>
</dbReference>
<keyword evidence="4" id="KW-1185">Reference proteome</keyword>
<name>M4Z6B9_9BRAD</name>
<dbReference type="Pfam" id="PF00975">
    <property type="entry name" value="Thioesterase"/>
    <property type="match status" value="1"/>
</dbReference>
<evidence type="ECO:0000313" key="4">
    <source>
        <dbReference type="Proteomes" id="UP000011841"/>
    </source>
</evidence>